<evidence type="ECO:0000313" key="2">
    <source>
        <dbReference type="Proteomes" id="UP000305401"/>
    </source>
</evidence>
<keyword evidence="2" id="KW-1185">Reference proteome</keyword>
<accession>A0AC61S3X6</accession>
<protein>
    <submittedName>
        <fullName evidence="1">Uncharacterized protein</fullName>
    </submittedName>
</protein>
<proteinExistence type="predicted"/>
<reference evidence="1" key="1">
    <citation type="submission" date="2019-04" db="EMBL/GenBank/DDBJ databases">
        <title>Microbes associate with the intestines of laboratory mice.</title>
        <authorList>
            <person name="Navarre W."/>
            <person name="Wong E."/>
            <person name="Huang K.C."/>
            <person name="Tropini C."/>
            <person name="Ng K."/>
            <person name="Yu B."/>
        </authorList>
    </citation>
    <scope>NUCLEOTIDE SEQUENCE</scope>
    <source>
        <strain evidence="1">NM86_A22</strain>
    </source>
</reference>
<sequence>MFKKLLTIAMIGTSLVSFARVNMFFRDAVLAMPDMGGHFFSWHTEGSDEVLYKSLHEGTTIEELVKYMHEDAEKVDEQLGLANGPFAGQCTENGWWPANEADMCNGPRYFRTCKPNVTGFAAKEDRPNVPVPVSGGPANWTEAGYNADHVIIAWDYITNVPHSGGGAIMLQEFSGYQMMGSMAYTVSENWQTNYERISIPQNQMDEWAAKSTYMWITHNGWQNSPKEIVIRVKNLRLLTLAEAEAECASSTGDTNLSLTNGNGNLVKDVDENGNEIWMTTEDTTGYNPIFFTNGIIPNIPAENTFLKFDYKISLNSGAINFFVDKTSAGAPAQIATSEEGLLAPEDESADITTEDCPWNEFSIDLAEGIATWKFAKKFGSNDRLWIQLKNSTPDETLLYIKNVRLTTENGGSSAIEDVVTDKAGALKAAGLNGAIAVEAAGAFTVYNLAGVAVAAGEGVQTVEVEAGLYVVVADKAAQKVVVK</sequence>
<comment type="caution">
    <text evidence="1">The sequence shown here is derived from an EMBL/GenBank/DDBJ whole genome shotgun (WGS) entry which is preliminary data.</text>
</comment>
<evidence type="ECO:0000313" key="1">
    <source>
        <dbReference type="EMBL" id="THG46110.1"/>
    </source>
</evidence>
<name>A0AC61S3X6_9BACT</name>
<dbReference type="Proteomes" id="UP000305401">
    <property type="component" value="Unassembled WGS sequence"/>
</dbReference>
<organism evidence="1 2">
    <name type="scientific">Muribaculum caecicola</name>
    <dbReference type="NCBI Taxonomy" id="3038144"/>
    <lineage>
        <taxon>Bacteria</taxon>
        <taxon>Pseudomonadati</taxon>
        <taxon>Bacteroidota</taxon>
        <taxon>Bacteroidia</taxon>
        <taxon>Bacteroidales</taxon>
        <taxon>Muribaculaceae</taxon>
        <taxon>Muribaculum</taxon>
    </lineage>
</organism>
<dbReference type="EMBL" id="SSTG01000114">
    <property type="protein sequence ID" value="THG46110.1"/>
    <property type="molecule type" value="Genomic_DNA"/>
</dbReference>
<gene>
    <name evidence="1" type="ORF">E5990_08460</name>
</gene>